<evidence type="ECO:0000313" key="1">
    <source>
        <dbReference type="EMBL" id="EFJ20009.1"/>
    </source>
</evidence>
<dbReference type="HOGENOM" id="CLU_054479_0_0_1"/>
<dbReference type="KEGG" id="smo:SELMODRAFT_418710"/>
<protein>
    <submittedName>
        <fullName evidence="1">Uncharacterized protein</fullName>
    </submittedName>
</protein>
<dbReference type="EMBL" id="GL377604">
    <property type="protein sequence ID" value="EFJ20009.1"/>
    <property type="molecule type" value="Genomic_DNA"/>
</dbReference>
<sequence>MWNRLKKLLQSPVVIQRSCWIPLGGTSISRYSKVPGGFRQTVHPVQHQESCSQEAEVGVGVANGLHAIGICRISCPLIDDKSSLGRVNSTRVERKQLERSEEFDHMGFPDLPFSRLFAENKEAFVSYWCSEYDLKKDSYARQVRFLLTYAKAIARARNVPIQITVVNSLSGETALSLVEDARGQFVVTGNFLFLDRMQSRMDEKMTVAVTGTALHTETSLAFRVSWRGQDWWLKTERDMFFRAQFGETGSFPVMVEAQGLQNRPAMLVKDVGERKDLLFCCLEILNENSLPWSKAAESKDESSNSGKSTCLVAKSSGHLYEPLLAHLKWAGHPLITDNTLNLSLHTKVDILQPLICRKYQIQRLFRFSLQDDNGTFLIQKSGARAQ</sequence>
<name>D8S6X1_SELML</name>
<dbReference type="AlphaFoldDB" id="D8S6X1"/>
<keyword evidence="2" id="KW-1185">Reference proteome</keyword>
<evidence type="ECO:0000313" key="2">
    <source>
        <dbReference type="Proteomes" id="UP000001514"/>
    </source>
</evidence>
<dbReference type="InParanoid" id="D8S6X1"/>
<reference evidence="1 2" key="1">
    <citation type="journal article" date="2011" name="Science">
        <title>The Selaginella genome identifies genetic changes associated with the evolution of vascular plants.</title>
        <authorList>
            <person name="Banks J.A."/>
            <person name="Nishiyama T."/>
            <person name="Hasebe M."/>
            <person name="Bowman J.L."/>
            <person name="Gribskov M."/>
            <person name="dePamphilis C."/>
            <person name="Albert V.A."/>
            <person name="Aono N."/>
            <person name="Aoyama T."/>
            <person name="Ambrose B.A."/>
            <person name="Ashton N.W."/>
            <person name="Axtell M.J."/>
            <person name="Barker E."/>
            <person name="Barker M.S."/>
            <person name="Bennetzen J.L."/>
            <person name="Bonawitz N.D."/>
            <person name="Chapple C."/>
            <person name="Cheng C."/>
            <person name="Correa L.G."/>
            <person name="Dacre M."/>
            <person name="DeBarry J."/>
            <person name="Dreyer I."/>
            <person name="Elias M."/>
            <person name="Engstrom E.M."/>
            <person name="Estelle M."/>
            <person name="Feng L."/>
            <person name="Finet C."/>
            <person name="Floyd S.K."/>
            <person name="Frommer W.B."/>
            <person name="Fujita T."/>
            <person name="Gramzow L."/>
            <person name="Gutensohn M."/>
            <person name="Harholt J."/>
            <person name="Hattori M."/>
            <person name="Heyl A."/>
            <person name="Hirai T."/>
            <person name="Hiwatashi Y."/>
            <person name="Ishikawa M."/>
            <person name="Iwata M."/>
            <person name="Karol K.G."/>
            <person name="Koehler B."/>
            <person name="Kolukisaoglu U."/>
            <person name="Kubo M."/>
            <person name="Kurata T."/>
            <person name="Lalonde S."/>
            <person name="Li K."/>
            <person name="Li Y."/>
            <person name="Litt A."/>
            <person name="Lyons E."/>
            <person name="Manning G."/>
            <person name="Maruyama T."/>
            <person name="Michael T.P."/>
            <person name="Mikami K."/>
            <person name="Miyazaki S."/>
            <person name="Morinaga S."/>
            <person name="Murata T."/>
            <person name="Mueller-Roeber B."/>
            <person name="Nelson D.R."/>
            <person name="Obara M."/>
            <person name="Oguri Y."/>
            <person name="Olmstead R.G."/>
            <person name="Onodera N."/>
            <person name="Petersen B.L."/>
            <person name="Pils B."/>
            <person name="Prigge M."/>
            <person name="Rensing S.A."/>
            <person name="Riano-Pachon D.M."/>
            <person name="Roberts A.W."/>
            <person name="Sato Y."/>
            <person name="Scheller H.V."/>
            <person name="Schulz B."/>
            <person name="Schulz C."/>
            <person name="Shakirov E.V."/>
            <person name="Shibagaki N."/>
            <person name="Shinohara N."/>
            <person name="Shippen D.E."/>
            <person name="Soerensen I."/>
            <person name="Sotooka R."/>
            <person name="Sugimoto N."/>
            <person name="Sugita M."/>
            <person name="Sumikawa N."/>
            <person name="Tanurdzic M."/>
            <person name="Theissen G."/>
            <person name="Ulvskov P."/>
            <person name="Wakazuki S."/>
            <person name="Weng J.K."/>
            <person name="Willats W.W."/>
            <person name="Wipf D."/>
            <person name="Wolf P.G."/>
            <person name="Yang L."/>
            <person name="Zimmer A.D."/>
            <person name="Zhu Q."/>
            <person name="Mitros T."/>
            <person name="Hellsten U."/>
            <person name="Loque D."/>
            <person name="Otillar R."/>
            <person name="Salamov A."/>
            <person name="Schmutz J."/>
            <person name="Shapiro H."/>
            <person name="Lindquist E."/>
            <person name="Lucas S."/>
            <person name="Rokhsar D."/>
            <person name="Grigoriev I.V."/>
        </authorList>
    </citation>
    <scope>NUCLEOTIDE SEQUENCE [LARGE SCALE GENOMIC DNA]</scope>
</reference>
<proteinExistence type="predicted"/>
<dbReference type="Proteomes" id="UP000001514">
    <property type="component" value="Unassembled WGS sequence"/>
</dbReference>
<accession>D8S6X1</accession>
<gene>
    <name evidence="1" type="ORF">SELMODRAFT_418710</name>
</gene>
<organism evidence="2">
    <name type="scientific">Selaginella moellendorffii</name>
    <name type="common">Spikemoss</name>
    <dbReference type="NCBI Taxonomy" id="88036"/>
    <lineage>
        <taxon>Eukaryota</taxon>
        <taxon>Viridiplantae</taxon>
        <taxon>Streptophyta</taxon>
        <taxon>Embryophyta</taxon>
        <taxon>Tracheophyta</taxon>
        <taxon>Lycopodiopsida</taxon>
        <taxon>Selaginellales</taxon>
        <taxon>Selaginellaceae</taxon>
        <taxon>Selaginella</taxon>
    </lineage>
</organism>
<dbReference type="Gramene" id="EFJ20009">
    <property type="protein sequence ID" value="EFJ20009"/>
    <property type="gene ID" value="SELMODRAFT_418710"/>
</dbReference>